<name>A0A3N0XSW4_ANAGA</name>
<dbReference type="Proteomes" id="UP000281406">
    <property type="component" value="Unassembled WGS sequence"/>
</dbReference>
<dbReference type="AlphaFoldDB" id="A0A3N0XSW4"/>
<protein>
    <submittedName>
        <fullName evidence="1">Uncharacterized protein</fullName>
    </submittedName>
</protein>
<keyword evidence="2" id="KW-1185">Reference proteome</keyword>
<proteinExistence type="predicted"/>
<organism evidence="1 2">
    <name type="scientific">Anabarilius grahami</name>
    <name type="common">Kanglang fish</name>
    <name type="synonym">Barilius grahami</name>
    <dbReference type="NCBI Taxonomy" id="495550"/>
    <lineage>
        <taxon>Eukaryota</taxon>
        <taxon>Metazoa</taxon>
        <taxon>Chordata</taxon>
        <taxon>Craniata</taxon>
        <taxon>Vertebrata</taxon>
        <taxon>Euteleostomi</taxon>
        <taxon>Actinopterygii</taxon>
        <taxon>Neopterygii</taxon>
        <taxon>Teleostei</taxon>
        <taxon>Ostariophysi</taxon>
        <taxon>Cypriniformes</taxon>
        <taxon>Xenocyprididae</taxon>
        <taxon>Xenocypridinae</taxon>
        <taxon>Xenocypridinae incertae sedis</taxon>
        <taxon>Anabarilius</taxon>
    </lineage>
</organism>
<reference evidence="1 2" key="1">
    <citation type="submission" date="2018-10" db="EMBL/GenBank/DDBJ databases">
        <title>Genome assembly for a Yunnan-Guizhou Plateau 3E fish, Anabarilius grahami (Regan), and its evolutionary and genetic applications.</title>
        <authorList>
            <person name="Jiang W."/>
        </authorList>
    </citation>
    <scope>NUCLEOTIDE SEQUENCE [LARGE SCALE GENOMIC DNA]</scope>
    <source>
        <strain evidence="1">AG-KIZ</strain>
        <tissue evidence="1">Muscle</tissue>
    </source>
</reference>
<evidence type="ECO:0000313" key="2">
    <source>
        <dbReference type="Proteomes" id="UP000281406"/>
    </source>
</evidence>
<sequence>MQNNGSLSVFHPPFPTLPGIHISNHNVCEYAWEQIFGGHEDASVENTLRHP</sequence>
<comment type="caution">
    <text evidence="1">The sequence shown here is derived from an EMBL/GenBank/DDBJ whole genome shotgun (WGS) entry which is preliminary data.</text>
</comment>
<evidence type="ECO:0000313" key="1">
    <source>
        <dbReference type="EMBL" id="ROJ33116.1"/>
    </source>
</evidence>
<dbReference type="EMBL" id="RJVU01061675">
    <property type="protein sequence ID" value="ROJ33116.1"/>
    <property type="molecule type" value="Genomic_DNA"/>
</dbReference>
<gene>
    <name evidence="1" type="ORF">DPX16_17938</name>
</gene>
<accession>A0A3N0XSW4</accession>